<evidence type="ECO:0000313" key="7">
    <source>
        <dbReference type="EMBL" id="MVB05666.1"/>
    </source>
</evidence>
<evidence type="ECO:0000256" key="3">
    <source>
        <dbReference type="ARBA" id="ARBA00023004"/>
    </source>
</evidence>
<dbReference type="GO" id="GO:0046872">
    <property type="term" value="F:metal ion binding"/>
    <property type="evidence" value="ECO:0007669"/>
    <property type="project" value="UniProtKB-KW"/>
</dbReference>
<keyword evidence="2 4" id="KW-0479">Metal-binding</keyword>
<evidence type="ECO:0000259" key="5">
    <source>
        <dbReference type="PROSITE" id="PS51007"/>
    </source>
</evidence>
<dbReference type="PROSITE" id="PS51257">
    <property type="entry name" value="PROKAR_LIPOPROTEIN"/>
    <property type="match status" value="1"/>
</dbReference>
<proteinExistence type="predicted"/>
<dbReference type="Proteomes" id="UP000285951">
    <property type="component" value="Unassembled WGS sequence"/>
</dbReference>
<dbReference type="Proteomes" id="UP000462449">
    <property type="component" value="Unassembled WGS sequence"/>
</dbReference>
<dbReference type="EMBL" id="WOTW01000002">
    <property type="protein sequence ID" value="MUP36461.1"/>
    <property type="molecule type" value="Genomic_DNA"/>
</dbReference>
<keyword evidence="8" id="KW-1185">Reference proteome</keyword>
<dbReference type="PANTHER" id="PTHR40394">
    <property type="entry name" value="LIPOPROTEIN-RELATED"/>
    <property type="match status" value="1"/>
</dbReference>
<dbReference type="PANTHER" id="PTHR40394:SF2">
    <property type="entry name" value="QUINOL:CYTOCHROME C OXIDOREDUCTASE MEMBRANE PROTEIN"/>
    <property type="match status" value="1"/>
</dbReference>
<keyword evidence="3 4" id="KW-0408">Iron</keyword>
<evidence type="ECO:0000256" key="4">
    <source>
        <dbReference type="PROSITE-ProRule" id="PRU00433"/>
    </source>
</evidence>
<sequence>MTQKEIVMQKFVSYCSALLLVVVLLASCDKDRNHPGYSYFPDMVQSRAFEPYSANPNFEDGSSLRLPAEGTIPREMIPYHFEKTPEERIWAGENIFNPNEMTADDVQRGKKLFGIYCIHCHGEKGDGQGYLFTSGKYPFQPRSLVTDVMKTTPRGEIFHVITVGFGVMGAHGAQIKQADRWKIIEYIKVDLQGQK</sequence>
<evidence type="ECO:0000313" key="9">
    <source>
        <dbReference type="Proteomes" id="UP000462449"/>
    </source>
</evidence>
<evidence type="ECO:0000256" key="1">
    <source>
        <dbReference type="ARBA" id="ARBA00022617"/>
    </source>
</evidence>
<evidence type="ECO:0000256" key="2">
    <source>
        <dbReference type="ARBA" id="ARBA00022723"/>
    </source>
</evidence>
<accession>A0A7M4D1D2</accession>
<comment type="caution">
    <text evidence="6">The sequence shown here is derived from an EMBL/GenBank/DDBJ whole genome shotgun (WGS) entry which is preliminary data.</text>
</comment>
<evidence type="ECO:0000313" key="8">
    <source>
        <dbReference type="Proteomes" id="UP000285951"/>
    </source>
</evidence>
<dbReference type="Pfam" id="PF13442">
    <property type="entry name" value="Cytochrome_CBB3"/>
    <property type="match status" value="1"/>
</dbReference>
<dbReference type="AlphaFoldDB" id="A0A7M4D1D2"/>
<organism evidence="6 9">
    <name type="scientific">Labilibaculum euxinus</name>
    <dbReference type="NCBI Taxonomy" id="2686357"/>
    <lineage>
        <taxon>Bacteria</taxon>
        <taxon>Pseudomonadati</taxon>
        <taxon>Bacteroidota</taxon>
        <taxon>Bacteroidia</taxon>
        <taxon>Marinilabiliales</taxon>
        <taxon>Marinifilaceae</taxon>
        <taxon>Labilibaculum</taxon>
    </lineage>
</organism>
<gene>
    <name evidence="7" type="ORF">DWB62_001365</name>
    <name evidence="6" type="ORF">GNY23_01365</name>
</gene>
<reference evidence="7 8" key="1">
    <citation type="submission" date="2019-11" db="EMBL/GenBank/DDBJ databases">
        <title>Draft genome sequence of Labilibaculum sp. strain SYP isolated from Black Sea.</title>
        <authorList>
            <person name="Yadav S."/>
            <person name="Villanueva L."/>
        </authorList>
    </citation>
    <scope>NUCLEOTIDE SEQUENCE [LARGE SCALE GENOMIC DNA]</scope>
    <source>
        <strain evidence="7 8">44</strain>
    </source>
</reference>
<dbReference type="SUPFAM" id="SSF46626">
    <property type="entry name" value="Cytochrome c"/>
    <property type="match status" value="1"/>
</dbReference>
<keyword evidence="1 4" id="KW-0349">Heme</keyword>
<evidence type="ECO:0000313" key="6">
    <source>
        <dbReference type="EMBL" id="MUP36461.1"/>
    </source>
</evidence>
<dbReference type="InterPro" id="IPR009056">
    <property type="entry name" value="Cyt_c-like_dom"/>
</dbReference>
<protein>
    <submittedName>
        <fullName evidence="6">C-type cytochrome</fullName>
    </submittedName>
</protein>
<name>A0A7M4D1D2_9BACT</name>
<dbReference type="OrthoDB" id="9796771at2"/>
<reference evidence="6 9" key="2">
    <citation type="submission" date="2019-12" db="EMBL/GenBank/DDBJ databases">
        <title>Draft genome sequence of Labilibaculum sp. strain 44 isolated from deep waters of Black Sea.</title>
        <authorList>
            <person name="Yadav S."/>
            <person name="Villanueva L."/>
        </authorList>
    </citation>
    <scope>NUCLEOTIDE SEQUENCE [LARGE SCALE GENOMIC DNA]</scope>
    <source>
        <strain evidence="6 9">44</strain>
    </source>
</reference>
<dbReference type="InterPro" id="IPR036909">
    <property type="entry name" value="Cyt_c-like_dom_sf"/>
</dbReference>
<dbReference type="Gene3D" id="1.10.760.10">
    <property type="entry name" value="Cytochrome c-like domain"/>
    <property type="match status" value="1"/>
</dbReference>
<dbReference type="GO" id="GO:0020037">
    <property type="term" value="F:heme binding"/>
    <property type="evidence" value="ECO:0007669"/>
    <property type="project" value="InterPro"/>
</dbReference>
<dbReference type="EMBL" id="QTZN02000002">
    <property type="protein sequence ID" value="MVB05666.1"/>
    <property type="molecule type" value="Genomic_DNA"/>
</dbReference>
<dbReference type="GO" id="GO:0009055">
    <property type="term" value="F:electron transfer activity"/>
    <property type="evidence" value="ECO:0007669"/>
    <property type="project" value="InterPro"/>
</dbReference>
<dbReference type="PROSITE" id="PS51007">
    <property type="entry name" value="CYTC"/>
    <property type="match status" value="1"/>
</dbReference>
<feature type="domain" description="Cytochrome c" evidence="5">
    <location>
        <begin position="104"/>
        <end position="191"/>
    </location>
</feature>